<accession>A0A2U1MEW3</accession>
<dbReference type="AlphaFoldDB" id="A0A2U1MEW3"/>
<dbReference type="Proteomes" id="UP000245207">
    <property type="component" value="Unassembled WGS sequence"/>
</dbReference>
<dbReference type="PANTHER" id="PTHR45786:SF74">
    <property type="entry name" value="ATP-DEPENDENT DNA HELICASE"/>
    <property type="match status" value="1"/>
</dbReference>
<dbReference type="STRING" id="35608.A0A2U1MEW3"/>
<reference evidence="2 3" key="1">
    <citation type="journal article" date="2018" name="Mol. Plant">
        <title>The genome of Artemisia annua provides insight into the evolution of Asteraceae family and artemisinin biosynthesis.</title>
        <authorList>
            <person name="Shen Q."/>
            <person name="Zhang L."/>
            <person name="Liao Z."/>
            <person name="Wang S."/>
            <person name="Yan T."/>
            <person name="Shi P."/>
            <person name="Liu M."/>
            <person name="Fu X."/>
            <person name="Pan Q."/>
            <person name="Wang Y."/>
            <person name="Lv Z."/>
            <person name="Lu X."/>
            <person name="Zhang F."/>
            <person name="Jiang W."/>
            <person name="Ma Y."/>
            <person name="Chen M."/>
            <person name="Hao X."/>
            <person name="Li L."/>
            <person name="Tang Y."/>
            <person name="Lv G."/>
            <person name="Zhou Y."/>
            <person name="Sun X."/>
            <person name="Brodelius P.E."/>
            <person name="Rose J.K.C."/>
            <person name="Tang K."/>
        </authorList>
    </citation>
    <scope>NUCLEOTIDE SEQUENCE [LARGE SCALE GENOMIC DNA]</scope>
    <source>
        <strain evidence="3">cv. Huhao1</strain>
        <tissue evidence="2">Leaf</tissue>
    </source>
</reference>
<dbReference type="GO" id="GO:0004386">
    <property type="term" value="F:helicase activity"/>
    <property type="evidence" value="ECO:0007669"/>
    <property type="project" value="UniProtKB-KW"/>
</dbReference>
<organism evidence="2 3">
    <name type="scientific">Artemisia annua</name>
    <name type="common">Sweet wormwood</name>
    <dbReference type="NCBI Taxonomy" id="35608"/>
    <lineage>
        <taxon>Eukaryota</taxon>
        <taxon>Viridiplantae</taxon>
        <taxon>Streptophyta</taxon>
        <taxon>Embryophyta</taxon>
        <taxon>Tracheophyta</taxon>
        <taxon>Spermatophyta</taxon>
        <taxon>Magnoliopsida</taxon>
        <taxon>eudicotyledons</taxon>
        <taxon>Gunneridae</taxon>
        <taxon>Pentapetalae</taxon>
        <taxon>asterids</taxon>
        <taxon>campanulids</taxon>
        <taxon>Asterales</taxon>
        <taxon>Asteraceae</taxon>
        <taxon>Asteroideae</taxon>
        <taxon>Anthemideae</taxon>
        <taxon>Artemisiinae</taxon>
        <taxon>Artemisia</taxon>
    </lineage>
</organism>
<gene>
    <name evidence="2" type="ORF">CTI12_AA388210</name>
</gene>
<dbReference type="EMBL" id="PKPP01005529">
    <property type="protein sequence ID" value="PWA59799.1"/>
    <property type="molecule type" value="Genomic_DNA"/>
</dbReference>
<keyword evidence="2" id="KW-0378">Hydrolase</keyword>
<dbReference type="InterPro" id="IPR012340">
    <property type="entry name" value="NA-bd_OB-fold"/>
</dbReference>
<name>A0A2U1MEW3_ARTAN</name>
<keyword evidence="2" id="KW-0347">Helicase</keyword>
<dbReference type="PANTHER" id="PTHR45786">
    <property type="entry name" value="DNA BINDING PROTEIN-LIKE"/>
    <property type="match status" value="1"/>
</dbReference>
<evidence type="ECO:0000313" key="3">
    <source>
        <dbReference type="Proteomes" id="UP000245207"/>
    </source>
</evidence>
<feature type="region of interest" description="Disordered" evidence="1">
    <location>
        <begin position="61"/>
        <end position="99"/>
    </location>
</feature>
<keyword evidence="2" id="KW-0547">Nucleotide-binding</keyword>
<keyword evidence="2" id="KW-0067">ATP-binding</keyword>
<proteinExistence type="predicted"/>
<dbReference type="SUPFAM" id="SSF50249">
    <property type="entry name" value="Nucleic acid-binding proteins"/>
    <property type="match status" value="1"/>
</dbReference>
<feature type="compositionally biased region" description="Pro residues" evidence="1">
    <location>
        <begin position="767"/>
        <end position="777"/>
    </location>
</feature>
<keyword evidence="3" id="KW-1185">Reference proteome</keyword>
<feature type="compositionally biased region" description="Polar residues" evidence="1">
    <location>
        <begin position="837"/>
        <end position="848"/>
    </location>
</feature>
<comment type="caution">
    <text evidence="2">The sequence shown here is derived from an EMBL/GenBank/DDBJ whole genome shotgun (WGS) entry which is preliminary data.</text>
</comment>
<feature type="region of interest" description="Disordered" evidence="1">
    <location>
        <begin position="813"/>
        <end position="876"/>
    </location>
</feature>
<protein>
    <submittedName>
        <fullName evidence="2">Helitron helicase-like domain-containing protein</fullName>
    </submittedName>
</protein>
<dbReference type="Gene3D" id="2.40.50.140">
    <property type="entry name" value="Nucleic acid-binding proteins"/>
    <property type="match status" value="2"/>
</dbReference>
<dbReference type="OrthoDB" id="1928976at2759"/>
<sequence>MLKNADARPSQRPRLRPRNTSSQRPLPRPARNMSAYGLSRSVQRQPFRTNGVLQQTTESFGAGTSASATDHMPSIGTAGSCSSDVPTDGAYASQRSSTGMHRTGFSNALFPPVTRFVPCDCVCSKCQAVFWYEERLSTSTRRSGPLYHRCCMGGKVRLFLPRDYPPYIRQLFSDPHFLKNIRAYNQMFSMTSLGASIDDSVNVGRGPYIFKVSGQIYHRIGRFCPEFGKSPRFLQLYIFDTHNEVANRLANFNNNASNVLRPDIVQGLIELLDAHNALVQFFRTARDKLLDTNVPEFRIRLFGAAGSAQHELPTADEVGAIVFDNGPDGITDFDVVIQYHSGEPERVNKLHPAYMSLHFPLLFIFGEQGYHTDLRLLDVTGESSEGTKRMSMDAYYAYLLHDRLDRQTTEKIMETVTTSSTGSATPSNTEEIQRSLDKGKGIMVEEETVDIMNLKPQDLGKPLEIKVFKKWASKNVPDPNPTGLCFIFLDKKGGAVQANVQIWDMRDFDSKLQVNGCYRIQAYGCKRTDKWQRTLENDITLLLGRYTQVTEIQDTGFPAYYFNFAAYNQVAHRVDSRDSILTDYIGIIIDVANIRESGDSMTNRISRRNIEIQNLNGNVIVFTLWNEQETGFPVNLCRQVQQPPIIVVTSCWAKRFGGTVHHYATHNHTTYEDYMGPLPPLPLPPPEAPGDEQEPAQPHMQIRDLLAIKPETNALLSYVSDPDPYTLPEIIRDLEHTKHIFTVHIAPGSRRGNTKYILEHATDAPQPTVPNVPPPIHEPQLTTTVTEQPPENLSPETPQAALGQQELSTMTEITTTEITPPPGTDESTEKTEYHPPESSTTVRRQLFTQVPEGEGHTTPPSPTNEETEPSVTEGSG</sequence>
<evidence type="ECO:0000313" key="2">
    <source>
        <dbReference type="EMBL" id="PWA59799.1"/>
    </source>
</evidence>
<feature type="region of interest" description="Disordered" evidence="1">
    <location>
        <begin position="1"/>
        <end position="32"/>
    </location>
</feature>
<feature type="compositionally biased region" description="Polar residues" evidence="1">
    <location>
        <begin position="780"/>
        <end position="797"/>
    </location>
</feature>
<feature type="region of interest" description="Disordered" evidence="1">
    <location>
        <begin position="764"/>
        <end position="799"/>
    </location>
</feature>
<evidence type="ECO:0000256" key="1">
    <source>
        <dbReference type="SAM" id="MobiDB-lite"/>
    </source>
</evidence>